<dbReference type="PANTHER" id="PTHR31424">
    <property type="entry name" value="PROTEIN CBG23806"/>
    <property type="match status" value="1"/>
</dbReference>
<sequence>MSEETKHEHAKTRICRWCCSKVGKIVLRNNHLKDTKLGELYNQYLEPINILEDNRPYIVCNTCKLYLFTLSSGDTMRKTPARYDWPLIRNTRLNTCRIENLCSMCTESSRFGRKNQASSSIIHIKPGRPTINSPQKTIKICNKCASCVSPGVSHICLKKTLITNAHNMLEHHNAIDTFVGDNVYQRLHECSHNKSSIHLPKTSGGNPFHLSISSSSTDERPAKVPKMDFSHIANLKCSGMSLSNKQLKVVTRIIRDVGVPCPSMDSYYRERHLLCDEIFECIQIELDYSKEKYNSEYRNSWIVRCCNIDALIEKIFNISGEISVHDLHFKLGLDFGRGFTKLLMCLQNDNSVDNLVYLWVTSAPECNYNFSVMLQDDQIKRLMEEYNVSFTVDLKAASYCLGIMNGRHPCIWCTWDNRRGLDSVQWEERSSAHHLEMFQKLQDMYQGDSKNHAIDCDGIEDRQALNVWLVDFMQMFNLPELHLLLGIGQKLYDAILITMSEDEKEHHEAILKKLNIHRSAYHGGAFEGNAMRKITKEVLELGFPKSNSSYITLVKFRDVVDSCFGKHIKGDFKMAVYHFEQSFKQSGLSCSTKVHVLCRHLIPFITNYLPDGMGLGSVSEQAFESAHSRFGRVWETRYKCQEENEKFPECLLNTVSDVNFVNFINKS</sequence>
<evidence type="ECO:0000313" key="2">
    <source>
        <dbReference type="Proteomes" id="UP001165289"/>
    </source>
</evidence>
<accession>A0AAV7KF61</accession>
<reference evidence="1 2" key="1">
    <citation type="journal article" date="2023" name="BMC Biol.">
        <title>The compact genome of the sponge Oopsacas minuta (Hexactinellida) is lacking key metazoan core genes.</title>
        <authorList>
            <person name="Santini S."/>
            <person name="Schenkelaars Q."/>
            <person name="Jourda C."/>
            <person name="Duchesne M."/>
            <person name="Belahbib H."/>
            <person name="Rocher C."/>
            <person name="Selva M."/>
            <person name="Riesgo A."/>
            <person name="Vervoort M."/>
            <person name="Leys S.P."/>
            <person name="Kodjabachian L."/>
            <person name="Le Bivic A."/>
            <person name="Borchiellini C."/>
            <person name="Claverie J.M."/>
            <person name="Renard E."/>
        </authorList>
    </citation>
    <scope>NUCLEOTIDE SEQUENCE [LARGE SCALE GENOMIC DNA]</scope>
    <source>
        <strain evidence="1">SPO-2</strain>
    </source>
</reference>
<evidence type="ECO:0000313" key="1">
    <source>
        <dbReference type="EMBL" id="KAI6659510.1"/>
    </source>
</evidence>
<keyword evidence="2" id="KW-1185">Reference proteome</keyword>
<comment type="caution">
    <text evidence="1">The sequence shown here is derived from an EMBL/GenBank/DDBJ whole genome shotgun (WGS) entry which is preliminary data.</text>
</comment>
<name>A0AAV7KF61_9METZ</name>
<proteinExistence type="predicted"/>
<dbReference type="EMBL" id="JAKMXF010000056">
    <property type="protein sequence ID" value="KAI6659510.1"/>
    <property type="molecule type" value="Genomic_DNA"/>
</dbReference>
<protein>
    <submittedName>
        <fullName evidence="1">Uncharacterized protein</fullName>
    </submittedName>
</protein>
<organism evidence="1 2">
    <name type="scientific">Oopsacas minuta</name>
    <dbReference type="NCBI Taxonomy" id="111878"/>
    <lineage>
        <taxon>Eukaryota</taxon>
        <taxon>Metazoa</taxon>
        <taxon>Porifera</taxon>
        <taxon>Hexactinellida</taxon>
        <taxon>Hexasterophora</taxon>
        <taxon>Lyssacinosida</taxon>
        <taxon>Leucopsacidae</taxon>
        <taxon>Oopsacas</taxon>
    </lineage>
</organism>
<dbReference type="PANTHER" id="PTHR31424:SF6">
    <property type="match status" value="1"/>
</dbReference>
<gene>
    <name evidence="1" type="ORF">LOD99_10724</name>
</gene>
<dbReference type="AlphaFoldDB" id="A0AAV7KF61"/>
<dbReference type="Proteomes" id="UP001165289">
    <property type="component" value="Unassembled WGS sequence"/>
</dbReference>